<dbReference type="EMBL" id="CALTRL010005805">
    <property type="protein sequence ID" value="CAH7686640.1"/>
    <property type="molecule type" value="Genomic_DNA"/>
</dbReference>
<feature type="compositionally biased region" description="Polar residues" evidence="1">
    <location>
        <begin position="69"/>
        <end position="93"/>
    </location>
</feature>
<feature type="domain" description="Peroxisomal membrane protein PEX14-like KPWE" evidence="2">
    <location>
        <begin position="162"/>
        <end position="219"/>
    </location>
</feature>
<evidence type="ECO:0000313" key="3">
    <source>
        <dbReference type="EMBL" id="CAH7686640.1"/>
    </source>
</evidence>
<feature type="region of interest" description="Disordered" evidence="1">
    <location>
        <begin position="1"/>
        <end position="20"/>
    </location>
</feature>
<evidence type="ECO:0000313" key="4">
    <source>
        <dbReference type="Proteomes" id="UP001153365"/>
    </source>
</evidence>
<keyword evidence="4" id="KW-1185">Reference proteome</keyword>
<comment type="caution">
    <text evidence="3">The sequence shown here is derived from an EMBL/GenBank/DDBJ whole genome shotgun (WGS) entry which is preliminary data.</text>
</comment>
<feature type="region of interest" description="Disordered" evidence="1">
    <location>
        <begin position="69"/>
        <end position="133"/>
    </location>
</feature>
<reference evidence="3" key="1">
    <citation type="submission" date="2022-06" db="EMBL/GenBank/DDBJ databases">
        <authorList>
            <consortium name="SYNGENTA / RWTH Aachen University"/>
        </authorList>
    </citation>
    <scope>NUCLEOTIDE SEQUENCE</scope>
</reference>
<name>A0AAV0BJ97_PHAPC</name>
<gene>
    <name evidence="3" type="ORF">PPACK8108_LOCUS21318</name>
</gene>
<protein>
    <submittedName>
        <fullName evidence="3">Expressed protein</fullName>
    </submittedName>
</protein>
<dbReference type="InterPro" id="IPR040554">
    <property type="entry name" value="KPWE_PEX14_dom"/>
</dbReference>
<feature type="compositionally biased region" description="Low complexity" evidence="1">
    <location>
        <begin position="107"/>
        <end position="116"/>
    </location>
</feature>
<organism evidence="3 4">
    <name type="scientific">Phakopsora pachyrhizi</name>
    <name type="common">Asian soybean rust disease fungus</name>
    <dbReference type="NCBI Taxonomy" id="170000"/>
    <lineage>
        <taxon>Eukaryota</taxon>
        <taxon>Fungi</taxon>
        <taxon>Dikarya</taxon>
        <taxon>Basidiomycota</taxon>
        <taxon>Pucciniomycotina</taxon>
        <taxon>Pucciniomycetes</taxon>
        <taxon>Pucciniales</taxon>
        <taxon>Phakopsoraceae</taxon>
        <taxon>Phakopsora</taxon>
    </lineage>
</organism>
<accession>A0AAV0BJ97</accession>
<sequence length="219" mass="24472">MSTSSTDLKSNNSNSSSSYFDENTNEVFIRGLKDIIKTYETQLNRPLSSQELLTIRTQAKEFFLKQNFNNTHDNFQPPSQPTNDTQNSSQSDSFKLCSSPVVVPSFPTKLSTSSTDSKLKPKPITNDDTSSSLEFQVRRDEDDERVVVGVDKVEEVVVENLSYPTSFNEIAQLIASGKPLDQNPLLLTGLRDIPDRLNSIKPSEAIIALDPLANKKPWQ</sequence>
<evidence type="ECO:0000256" key="1">
    <source>
        <dbReference type="SAM" id="MobiDB-lite"/>
    </source>
</evidence>
<proteinExistence type="predicted"/>
<dbReference type="AlphaFoldDB" id="A0AAV0BJ97"/>
<evidence type="ECO:0000259" key="2">
    <source>
        <dbReference type="Pfam" id="PF17733"/>
    </source>
</evidence>
<dbReference type="Proteomes" id="UP001153365">
    <property type="component" value="Unassembled WGS sequence"/>
</dbReference>
<feature type="compositionally biased region" description="Low complexity" evidence="1">
    <location>
        <begin position="1"/>
        <end position="18"/>
    </location>
</feature>
<dbReference type="Pfam" id="PF17733">
    <property type="entry name" value="KPWE_dom"/>
    <property type="match status" value="1"/>
</dbReference>